<feature type="transmembrane region" description="Helical" evidence="1">
    <location>
        <begin position="31"/>
        <end position="64"/>
    </location>
</feature>
<gene>
    <name evidence="2" type="ORF">S03H2_21998</name>
</gene>
<keyword evidence="1" id="KW-0812">Transmembrane</keyword>
<keyword evidence="1" id="KW-1133">Transmembrane helix</keyword>
<dbReference type="AlphaFoldDB" id="X1EKS7"/>
<comment type="caution">
    <text evidence="2">The sequence shown here is derived from an EMBL/GenBank/DDBJ whole genome shotgun (WGS) entry which is preliminary data.</text>
</comment>
<protein>
    <submittedName>
        <fullName evidence="2">Uncharacterized protein</fullName>
    </submittedName>
</protein>
<evidence type="ECO:0000256" key="1">
    <source>
        <dbReference type="SAM" id="Phobius"/>
    </source>
</evidence>
<dbReference type="EMBL" id="BARU01011778">
    <property type="protein sequence ID" value="GAH33187.1"/>
    <property type="molecule type" value="Genomic_DNA"/>
</dbReference>
<evidence type="ECO:0000313" key="2">
    <source>
        <dbReference type="EMBL" id="GAH33187.1"/>
    </source>
</evidence>
<name>X1EKS7_9ZZZZ</name>
<accession>X1EKS7</accession>
<reference evidence="2" key="1">
    <citation type="journal article" date="2014" name="Front. Microbiol.">
        <title>High frequency of phylogenetically diverse reductive dehalogenase-homologous genes in deep subseafloor sedimentary metagenomes.</title>
        <authorList>
            <person name="Kawai M."/>
            <person name="Futagami T."/>
            <person name="Toyoda A."/>
            <person name="Takaki Y."/>
            <person name="Nishi S."/>
            <person name="Hori S."/>
            <person name="Arai W."/>
            <person name="Tsubouchi T."/>
            <person name="Morono Y."/>
            <person name="Uchiyama I."/>
            <person name="Ito T."/>
            <person name="Fujiyama A."/>
            <person name="Inagaki F."/>
            <person name="Takami H."/>
        </authorList>
    </citation>
    <scope>NUCLEOTIDE SEQUENCE</scope>
    <source>
        <strain evidence="2">Expedition CK06-06</strain>
    </source>
</reference>
<keyword evidence="1" id="KW-0472">Membrane</keyword>
<sequence length="98" mass="11179">MAHPDGKIEEYKTLREEILGQRDRRSSRLSIVWAGMSVLLTVAALTKIPELGVIAVLLVCTGWMDENRWFRNIIRIGTYISTMLEPKIYAWIQVSSAT</sequence>
<organism evidence="2">
    <name type="scientific">marine sediment metagenome</name>
    <dbReference type="NCBI Taxonomy" id="412755"/>
    <lineage>
        <taxon>unclassified sequences</taxon>
        <taxon>metagenomes</taxon>
        <taxon>ecological metagenomes</taxon>
    </lineage>
</organism>
<proteinExistence type="predicted"/>